<dbReference type="PRINTS" id="PR00455">
    <property type="entry name" value="HTHTETR"/>
</dbReference>
<dbReference type="InterPro" id="IPR050109">
    <property type="entry name" value="HTH-type_TetR-like_transc_reg"/>
</dbReference>
<sequence length="216" mass="24893">MQTTEPSLRERRRARTWDSIHAAARELASERGIRQTTAELIAEKAGVSPRTFFNYFATKEDAVMGLRPPQMTEDMLAQVQEDESGGLLAQAARLLARVLYDSFASDIKGIMNELTEDRDHMRQRMKIHMLRCEQELKDFLLAMDWAVYQESGRFVLREDENSEPEPEQEERIRAIVLMATAVLRYVDYGARASRDEFAASINRTVTLFSTMIKEPR</sequence>
<protein>
    <submittedName>
        <fullName evidence="6">TetR family transcriptional regulator</fullName>
    </submittedName>
</protein>
<feature type="domain" description="HTH tetR-type" evidence="5">
    <location>
        <begin position="14"/>
        <end position="74"/>
    </location>
</feature>
<evidence type="ECO:0000256" key="2">
    <source>
        <dbReference type="ARBA" id="ARBA00023125"/>
    </source>
</evidence>
<dbReference type="PANTHER" id="PTHR30055:SF234">
    <property type="entry name" value="HTH-TYPE TRANSCRIPTIONAL REGULATOR BETI"/>
    <property type="match status" value="1"/>
</dbReference>
<keyword evidence="2 4" id="KW-0238">DNA-binding</keyword>
<dbReference type="GO" id="GO:0003700">
    <property type="term" value="F:DNA-binding transcription factor activity"/>
    <property type="evidence" value="ECO:0007669"/>
    <property type="project" value="TreeGrafter"/>
</dbReference>
<evidence type="ECO:0000256" key="1">
    <source>
        <dbReference type="ARBA" id="ARBA00023015"/>
    </source>
</evidence>
<dbReference type="OrthoDB" id="8688418at2"/>
<dbReference type="EMBL" id="WOGT01000006">
    <property type="protein sequence ID" value="MUN55462.1"/>
    <property type="molecule type" value="Genomic_DNA"/>
</dbReference>
<evidence type="ECO:0000256" key="3">
    <source>
        <dbReference type="ARBA" id="ARBA00023163"/>
    </source>
</evidence>
<keyword evidence="7" id="KW-1185">Reference proteome</keyword>
<dbReference type="Pfam" id="PF00440">
    <property type="entry name" value="TetR_N"/>
    <property type="match status" value="1"/>
</dbReference>
<dbReference type="Gene3D" id="1.10.357.10">
    <property type="entry name" value="Tetracycline Repressor, domain 2"/>
    <property type="match status" value="1"/>
</dbReference>
<dbReference type="InterPro" id="IPR023772">
    <property type="entry name" value="DNA-bd_HTH_TetR-type_CS"/>
</dbReference>
<dbReference type="SUPFAM" id="SSF46689">
    <property type="entry name" value="Homeodomain-like"/>
    <property type="match status" value="1"/>
</dbReference>
<dbReference type="RefSeq" id="WP_129316222.1">
    <property type="nucleotide sequence ID" value="NZ_NOIQ01000020.1"/>
</dbReference>
<dbReference type="Proteomes" id="UP000462152">
    <property type="component" value="Unassembled WGS sequence"/>
</dbReference>
<keyword evidence="1" id="KW-0805">Transcription regulation</keyword>
<dbReference type="InterPro" id="IPR001647">
    <property type="entry name" value="HTH_TetR"/>
</dbReference>
<name>A0A7K1LKI7_9MICC</name>
<dbReference type="GO" id="GO:0000976">
    <property type="term" value="F:transcription cis-regulatory region binding"/>
    <property type="evidence" value="ECO:0007669"/>
    <property type="project" value="TreeGrafter"/>
</dbReference>
<dbReference type="PROSITE" id="PS01081">
    <property type="entry name" value="HTH_TETR_1"/>
    <property type="match status" value="1"/>
</dbReference>
<comment type="caution">
    <text evidence="6">The sequence shown here is derived from an EMBL/GenBank/DDBJ whole genome shotgun (WGS) entry which is preliminary data.</text>
</comment>
<dbReference type="AlphaFoldDB" id="A0A7K1LKI7"/>
<evidence type="ECO:0000256" key="4">
    <source>
        <dbReference type="PROSITE-ProRule" id="PRU00335"/>
    </source>
</evidence>
<keyword evidence="3" id="KW-0804">Transcription</keyword>
<dbReference type="InterPro" id="IPR009057">
    <property type="entry name" value="Homeodomain-like_sf"/>
</dbReference>
<gene>
    <name evidence="6" type="ORF">GMA10_09615</name>
</gene>
<dbReference type="PROSITE" id="PS50977">
    <property type="entry name" value="HTH_TETR_2"/>
    <property type="match status" value="1"/>
</dbReference>
<evidence type="ECO:0000313" key="7">
    <source>
        <dbReference type="Proteomes" id="UP000462152"/>
    </source>
</evidence>
<feature type="DNA-binding region" description="H-T-H motif" evidence="4">
    <location>
        <begin position="37"/>
        <end position="56"/>
    </location>
</feature>
<accession>A0A7K1LKI7</accession>
<proteinExistence type="predicted"/>
<evidence type="ECO:0000313" key="6">
    <source>
        <dbReference type="EMBL" id="MUN55462.1"/>
    </source>
</evidence>
<evidence type="ECO:0000259" key="5">
    <source>
        <dbReference type="PROSITE" id="PS50977"/>
    </source>
</evidence>
<organism evidence="6 7">
    <name type="scientific">Rothia koreensis</name>
    <dbReference type="NCBI Taxonomy" id="592378"/>
    <lineage>
        <taxon>Bacteria</taxon>
        <taxon>Bacillati</taxon>
        <taxon>Actinomycetota</taxon>
        <taxon>Actinomycetes</taxon>
        <taxon>Micrococcales</taxon>
        <taxon>Micrococcaceae</taxon>
        <taxon>Rothia</taxon>
    </lineage>
</organism>
<reference evidence="6 7" key="1">
    <citation type="submission" date="2019-12" db="EMBL/GenBank/DDBJ databases">
        <authorList>
            <person name="Li J."/>
            <person name="Shi Y."/>
            <person name="Xu G."/>
            <person name="Xiao D."/>
            <person name="Ran X."/>
        </authorList>
    </citation>
    <scope>NUCLEOTIDE SEQUENCE [LARGE SCALE GENOMIC DNA]</scope>
    <source>
        <strain evidence="6 7">JCM 15915</strain>
    </source>
</reference>
<dbReference type="PANTHER" id="PTHR30055">
    <property type="entry name" value="HTH-TYPE TRANSCRIPTIONAL REGULATOR RUTR"/>
    <property type="match status" value="1"/>
</dbReference>